<dbReference type="GO" id="GO:0007165">
    <property type="term" value="P:signal transduction"/>
    <property type="evidence" value="ECO:0007669"/>
    <property type="project" value="TreeGrafter"/>
</dbReference>
<dbReference type="PANTHER" id="PTHR10316:SF41">
    <property type="entry name" value="MAGI FAMILY MEMBER, X-LINKED A-RELATED"/>
    <property type="match status" value="1"/>
</dbReference>
<accession>A0A3B5M6E3</accession>
<evidence type="ECO:0000313" key="3">
    <source>
        <dbReference type="Proteomes" id="UP000261380"/>
    </source>
</evidence>
<dbReference type="PANTHER" id="PTHR10316">
    <property type="entry name" value="MEMBRANE ASSOCIATED GUANYLATE KINASE-RELATED"/>
    <property type="match status" value="1"/>
</dbReference>
<dbReference type="STRING" id="32473.ENSXCOP00000019032"/>
<reference evidence="2" key="2">
    <citation type="submission" date="2025-09" db="UniProtKB">
        <authorList>
            <consortium name="Ensembl"/>
        </authorList>
    </citation>
    <scope>IDENTIFICATION</scope>
</reference>
<dbReference type="Gene3D" id="2.30.42.10">
    <property type="match status" value="1"/>
</dbReference>
<dbReference type="AlphaFoldDB" id="A0A3B5M6E3"/>
<evidence type="ECO:0000313" key="2">
    <source>
        <dbReference type="Ensembl" id="ENSXCOP00000019032.1"/>
    </source>
</evidence>
<name>A0A3B5M6E3_9TELE</name>
<dbReference type="Ensembl" id="ENSXCOT00000019269.1">
    <property type="protein sequence ID" value="ENSXCOP00000019032.1"/>
    <property type="gene ID" value="ENSXCOG00000014304.1"/>
</dbReference>
<reference evidence="2" key="1">
    <citation type="submission" date="2025-08" db="UniProtKB">
        <authorList>
            <consortium name="Ensembl"/>
        </authorList>
    </citation>
    <scope>IDENTIFICATION</scope>
</reference>
<dbReference type="GO" id="GO:0005737">
    <property type="term" value="C:cytoplasm"/>
    <property type="evidence" value="ECO:0007669"/>
    <property type="project" value="TreeGrafter"/>
</dbReference>
<dbReference type="InterPro" id="IPR036034">
    <property type="entry name" value="PDZ_sf"/>
</dbReference>
<dbReference type="SUPFAM" id="SSF50156">
    <property type="entry name" value="PDZ domain-like"/>
    <property type="match status" value="1"/>
</dbReference>
<keyword evidence="3" id="KW-1185">Reference proteome</keyword>
<protein>
    <recommendedName>
        <fullName evidence="1">PDZ domain-containing protein</fullName>
    </recommendedName>
</protein>
<sequence length="155" mass="17580">LQGEIDYKNEYHVDLDRGPSGFGFSLRGGSEYNMGLYVLGLMEGGPASRSQKIQVVPDFRESIFNLSKFIQQVKVALLRNAKQRKVYFFLHLAQRVVLLPRLHALREPAGRRRVGLWRQPIRCQHLRRQHFRALAGRRLAAWPVAGTGSAEAGSV</sequence>
<dbReference type="GeneTree" id="ENSGT00940000164755"/>
<dbReference type="PROSITE" id="PS50106">
    <property type="entry name" value="PDZ"/>
    <property type="match status" value="1"/>
</dbReference>
<dbReference type="Proteomes" id="UP000261380">
    <property type="component" value="Unplaced"/>
</dbReference>
<dbReference type="GO" id="GO:0005911">
    <property type="term" value="C:cell-cell junction"/>
    <property type="evidence" value="ECO:0007669"/>
    <property type="project" value="TreeGrafter"/>
</dbReference>
<feature type="domain" description="PDZ" evidence="1">
    <location>
        <begin position="12"/>
        <end position="55"/>
    </location>
</feature>
<proteinExistence type="predicted"/>
<evidence type="ECO:0000259" key="1">
    <source>
        <dbReference type="PROSITE" id="PS50106"/>
    </source>
</evidence>
<dbReference type="InterPro" id="IPR001478">
    <property type="entry name" value="PDZ"/>
</dbReference>
<organism evidence="2 3">
    <name type="scientific">Xiphophorus couchianus</name>
    <name type="common">Monterrey platyfish</name>
    <dbReference type="NCBI Taxonomy" id="32473"/>
    <lineage>
        <taxon>Eukaryota</taxon>
        <taxon>Metazoa</taxon>
        <taxon>Chordata</taxon>
        <taxon>Craniata</taxon>
        <taxon>Vertebrata</taxon>
        <taxon>Euteleostomi</taxon>
        <taxon>Actinopterygii</taxon>
        <taxon>Neopterygii</taxon>
        <taxon>Teleostei</taxon>
        <taxon>Neoteleostei</taxon>
        <taxon>Acanthomorphata</taxon>
        <taxon>Ovalentaria</taxon>
        <taxon>Atherinomorphae</taxon>
        <taxon>Cyprinodontiformes</taxon>
        <taxon>Poeciliidae</taxon>
        <taxon>Poeciliinae</taxon>
        <taxon>Xiphophorus</taxon>
    </lineage>
</organism>